<organism evidence="1 2">
    <name type="scientific">Pelobium manganitolerans</name>
    <dbReference type="NCBI Taxonomy" id="1842495"/>
    <lineage>
        <taxon>Bacteria</taxon>
        <taxon>Pseudomonadati</taxon>
        <taxon>Bacteroidota</taxon>
        <taxon>Sphingobacteriia</taxon>
        <taxon>Sphingobacteriales</taxon>
        <taxon>Sphingobacteriaceae</taxon>
        <taxon>Pelobium</taxon>
    </lineage>
</organism>
<dbReference type="RefSeq" id="WP_120179985.1">
    <property type="nucleotide sequence ID" value="NZ_CBINCU010000001.1"/>
</dbReference>
<protein>
    <submittedName>
        <fullName evidence="1">Rrf2 family transcriptional regulator</fullName>
    </submittedName>
</protein>
<dbReference type="GO" id="GO:0003700">
    <property type="term" value="F:DNA-binding transcription factor activity"/>
    <property type="evidence" value="ECO:0007669"/>
    <property type="project" value="TreeGrafter"/>
</dbReference>
<dbReference type="OrthoDB" id="9808360at2"/>
<accession>A0A419SB89</accession>
<dbReference type="Gene3D" id="1.10.10.10">
    <property type="entry name" value="Winged helix-like DNA-binding domain superfamily/Winged helix DNA-binding domain"/>
    <property type="match status" value="1"/>
</dbReference>
<dbReference type="Proteomes" id="UP000283433">
    <property type="component" value="Unassembled WGS sequence"/>
</dbReference>
<name>A0A419SB89_9SPHI</name>
<comment type="caution">
    <text evidence="1">The sequence shown here is derived from an EMBL/GenBank/DDBJ whole genome shotgun (WGS) entry which is preliminary data.</text>
</comment>
<evidence type="ECO:0000313" key="1">
    <source>
        <dbReference type="EMBL" id="RKD20068.1"/>
    </source>
</evidence>
<gene>
    <name evidence="1" type="ORF">BCY91_00105</name>
</gene>
<reference evidence="1 2" key="1">
    <citation type="submission" date="2016-07" db="EMBL/GenBank/DDBJ databases">
        <title>Genome of Pelobium manganitolerans.</title>
        <authorList>
            <person name="Wu S."/>
            <person name="Wang G."/>
        </authorList>
    </citation>
    <scope>NUCLEOTIDE SEQUENCE [LARGE SCALE GENOMIC DNA]</scope>
    <source>
        <strain evidence="1 2">YS-25</strain>
    </source>
</reference>
<dbReference type="SUPFAM" id="SSF46785">
    <property type="entry name" value="Winged helix' DNA-binding domain"/>
    <property type="match status" value="1"/>
</dbReference>
<dbReference type="PROSITE" id="PS51197">
    <property type="entry name" value="HTH_RRF2_2"/>
    <property type="match status" value="1"/>
</dbReference>
<sequence>MLSNTCKTAIKAVIYLASKADRAEKAGVKEVAQSIGASEHTVSKILQNLVKQQIINSIKGPTGGFYITEAQRELPIINIVNTIDGREVFTSCGLGLKQCSSTHPCPIHHQYKVGREIIETIFTQNSINVLCQPVENGLAHLIG</sequence>
<dbReference type="Pfam" id="PF02082">
    <property type="entry name" value="Rrf2"/>
    <property type="match status" value="1"/>
</dbReference>
<dbReference type="NCBIfam" id="TIGR00738">
    <property type="entry name" value="rrf2_super"/>
    <property type="match status" value="1"/>
</dbReference>
<proteinExistence type="predicted"/>
<dbReference type="PANTHER" id="PTHR33221">
    <property type="entry name" value="WINGED HELIX-TURN-HELIX TRANSCRIPTIONAL REGULATOR, RRF2 FAMILY"/>
    <property type="match status" value="1"/>
</dbReference>
<dbReference type="InterPro" id="IPR000944">
    <property type="entry name" value="Tscrpt_reg_Rrf2"/>
</dbReference>
<dbReference type="InterPro" id="IPR036388">
    <property type="entry name" value="WH-like_DNA-bd_sf"/>
</dbReference>
<keyword evidence="2" id="KW-1185">Reference proteome</keyword>
<dbReference type="EMBL" id="MBTA01000001">
    <property type="protein sequence ID" value="RKD20068.1"/>
    <property type="molecule type" value="Genomic_DNA"/>
</dbReference>
<dbReference type="GO" id="GO:0005829">
    <property type="term" value="C:cytosol"/>
    <property type="evidence" value="ECO:0007669"/>
    <property type="project" value="TreeGrafter"/>
</dbReference>
<dbReference type="InterPro" id="IPR036390">
    <property type="entry name" value="WH_DNA-bd_sf"/>
</dbReference>
<dbReference type="AlphaFoldDB" id="A0A419SB89"/>
<evidence type="ECO:0000313" key="2">
    <source>
        <dbReference type="Proteomes" id="UP000283433"/>
    </source>
</evidence>
<dbReference type="PANTHER" id="PTHR33221:SF15">
    <property type="entry name" value="HTH-TYPE TRANSCRIPTIONAL REGULATOR YWGB-RELATED"/>
    <property type="match status" value="1"/>
</dbReference>